<protein>
    <recommendedName>
        <fullName evidence="5">3-isopropylmalate dehydrogenase</fullName>
        <ecNumber evidence="5">1.1.1.85</ecNumber>
    </recommendedName>
</protein>
<evidence type="ECO:0000256" key="2">
    <source>
        <dbReference type="ARBA" id="ARBA00001946"/>
    </source>
</evidence>
<dbReference type="Pfam" id="PF00180">
    <property type="entry name" value="Iso_dh"/>
    <property type="match status" value="1"/>
</dbReference>
<feature type="domain" description="Isopropylmalate dehydrogenase-like" evidence="14">
    <location>
        <begin position="2"/>
        <end position="323"/>
    </location>
</feature>
<keyword evidence="9" id="KW-0460">Magnesium</keyword>
<comment type="cofactor">
    <cofactor evidence="2">
        <name>Mg(2+)</name>
        <dbReference type="ChEBI" id="CHEBI:18420"/>
    </cofactor>
</comment>
<dbReference type="NCBIfam" id="TIGR02088">
    <property type="entry name" value="LEU3_arch"/>
    <property type="match status" value="1"/>
</dbReference>
<evidence type="ECO:0000256" key="1">
    <source>
        <dbReference type="ARBA" id="ARBA00001936"/>
    </source>
</evidence>
<evidence type="ECO:0000256" key="9">
    <source>
        <dbReference type="ARBA" id="ARBA00022842"/>
    </source>
</evidence>
<dbReference type="EC" id="1.1.1.85" evidence="5"/>
<dbReference type="PANTHER" id="PTHR11835">
    <property type="entry name" value="DECARBOXYLATING DEHYDROGENASES-ISOCITRATE, ISOPROPYLMALATE, TARTRATE"/>
    <property type="match status" value="1"/>
</dbReference>
<evidence type="ECO:0000256" key="3">
    <source>
        <dbReference type="ARBA" id="ARBA00007769"/>
    </source>
</evidence>
<dbReference type="SMART" id="SM01329">
    <property type="entry name" value="Iso_dh"/>
    <property type="match status" value="1"/>
</dbReference>
<dbReference type="Gene3D" id="3.40.718.10">
    <property type="entry name" value="Isopropylmalate Dehydrogenase"/>
    <property type="match status" value="1"/>
</dbReference>
<evidence type="ECO:0000256" key="12">
    <source>
        <dbReference type="ARBA" id="ARBA00023211"/>
    </source>
</evidence>
<dbReference type="GO" id="GO:0051287">
    <property type="term" value="F:NAD binding"/>
    <property type="evidence" value="ECO:0007669"/>
    <property type="project" value="InterPro"/>
</dbReference>
<dbReference type="PANTHER" id="PTHR11835:SF34">
    <property type="entry name" value="ISOCITRATE DEHYDROGENASE [NAD] SUBUNIT ALPHA, MITOCHONDRIAL"/>
    <property type="match status" value="1"/>
</dbReference>
<comment type="similarity">
    <text evidence="3">Belongs to the isocitrate and isopropylmalate dehydrogenases family.</text>
</comment>
<dbReference type="GO" id="GO:0009098">
    <property type="term" value="P:L-leucine biosynthetic process"/>
    <property type="evidence" value="ECO:0007669"/>
    <property type="project" value="UniProtKB-KW"/>
</dbReference>
<name>A0A7D5I9T1_9EURY</name>
<keyword evidence="16" id="KW-1185">Reference proteome</keyword>
<dbReference type="GO" id="GO:0000287">
    <property type="term" value="F:magnesium ion binding"/>
    <property type="evidence" value="ECO:0007669"/>
    <property type="project" value="InterPro"/>
</dbReference>
<evidence type="ECO:0000256" key="5">
    <source>
        <dbReference type="ARBA" id="ARBA00013101"/>
    </source>
</evidence>
<dbReference type="InterPro" id="IPR011828">
    <property type="entry name" value="LEU3_arc"/>
</dbReference>
<dbReference type="KEGG" id="mzi:HWN40_10585"/>
<accession>A0A7D5I9T1</accession>
<proteinExistence type="inferred from homology"/>
<evidence type="ECO:0000259" key="14">
    <source>
        <dbReference type="SMART" id="SM01329"/>
    </source>
</evidence>
<dbReference type="GO" id="GO:0003862">
    <property type="term" value="F:3-isopropylmalate dehydrogenase activity"/>
    <property type="evidence" value="ECO:0007669"/>
    <property type="project" value="UniProtKB-EC"/>
</dbReference>
<evidence type="ECO:0000256" key="7">
    <source>
        <dbReference type="ARBA" id="ARBA00022605"/>
    </source>
</evidence>
<keyword evidence="11" id="KW-0520">NAD</keyword>
<evidence type="ECO:0000256" key="4">
    <source>
        <dbReference type="ARBA" id="ARBA00011738"/>
    </source>
</evidence>
<evidence type="ECO:0000313" key="16">
    <source>
        <dbReference type="Proteomes" id="UP000509594"/>
    </source>
</evidence>
<evidence type="ECO:0000256" key="8">
    <source>
        <dbReference type="ARBA" id="ARBA00022723"/>
    </source>
</evidence>
<evidence type="ECO:0000256" key="13">
    <source>
        <dbReference type="ARBA" id="ARBA00023304"/>
    </source>
</evidence>
<comment type="cofactor">
    <cofactor evidence="1">
        <name>Mn(2+)</name>
        <dbReference type="ChEBI" id="CHEBI:29035"/>
    </cofactor>
</comment>
<organism evidence="15 16">
    <name type="scientific">Methanolobus zinderi</name>
    <dbReference type="NCBI Taxonomy" id="536044"/>
    <lineage>
        <taxon>Archaea</taxon>
        <taxon>Methanobacteriati</taxon>
        <taxon>Methanobacteriota</taxon>
        <taxon>Stenosarchaea group</taxon>
        <taxon>Methanomicrobia</taxon>
        <taxon>Methanosarcinales</taxon>
        <taxon>Methanosarcinaceae</taxon>
        <taxon>Methanolobus</taxon>
    </lineage>
</organism>
<keyword evidence="8" id="KW-0479">Metal-binding</keyword>
<keyword evidence="10" id="KW-0560">Oxidoreductase</keyword>
<gene>
    <name evidence="15" type="ORF">HWN40_10585</name>
</gene>
<dbReference type="RefSeq" id="WP_176965697.1">
    <property type="nucleotide sequence ID" value="NZ_CP058215.1"/>
</dbReference>
<dbReference type="FunFam" id="3.40.718.10:FF:000006">
    <property type="entry name" value="3-isopropylmalate dehydrogenase"/>
    <property type="match status" value="1"/>
</dbReference>
<dbReference type="InterPro" id="IPR024084">
    <property type="entry name" value="IsoPropMal-DH-like_dom"/>
</dbReference>
<dbReference type="OrthoDB" id="6813at2157"/>
<reference evidence="15 16" key="1">
    <citation type="submission" date="2020-06" db="EMBL/GenBank/DDBJ databases">
        <title>Methanolobus halotolerans sp. nov., isolated from a saline lake Tus in Siberia.</title>
        <authorList>
            <person name="Shen Y."/>
            <person name="Chen S.-C."/>
            <person name="Lai M.-C."/>
            <person name="Huang H.-H."/>
            <person name="Chiu H.-H."/>
            <person name="Tang S.-L."/>
            <person name="Rogozin D.Y."/>
            <person name="Degermendzhy A.G."/>
        </authorList>
    </citation>
    <scope>NUCLEOTIDE SEQUENCE [LARGE SCALE GENOMIC DNA]</scope>
    <source>
        <strain evidence="15 16">DSM 21339</strain>
    </source>
</reference>
<keyword evidence="7" id="KW-0028">Amino-acid biosynthesis</keyword>
<keyword evidence="12" id="KW-0464">Manganese</keyword>
<keyword evidence="13" id="KW-0100">Branched-chain amino acid biosynthesis</keyword>
<evidence type="ECO:0000256" key="6">
    <source>
        <dbReference type="ARBA" id="ARBA00022430"/>
    </source>
</evidence>
<dbReference type="InterPro" id="IPR019818">
    <property type="entry name" value="IsoCit/isopropylmalate_DH_CS"/>
</dbReference>
<dbReference type="SUPFAM" id="SSF53659">
    <property type="entry name" value="Isocitrate/Isopropylmalate dehydrogenase-like"/>
    <property type="match status" value="1"/>
</dbReference>
<dbReference type="GO" id="GO:0006102">
    <property type="term" value="P:isocitrate metabolic process"/>
    <property type="evidence" value="ECO:0007669"/>
    <property type="project" value="TreeGrafter"/>
</dbReference>
<evidence type="ECO:0000256" key="11">
    <source>
        <dbReference type="ARBA" id="ARBA00023027"/>
    </source>
</evidence>
<evidence type="ECO:0000313" key="15">
    <source>
        <dbReference type="EMBL" id="QLC50642.1"/>
    </source>
</evidence>
<dbReference type="GO" id="GO:0004449">
    <property type="term" value="F:isocitrate dehydrogenase (NAD+) activity"/>
    <property type="evidence" value="ECO:0007669"/>
    <property type="project" value="TreeGrafter"/>
</dbReference>
<dbReference type="GO" id="GO:0006099">
    <property type="term" value="P:tricarboxylic acid cycle"/>
    <property type="evidence" value="ECO:0007669"/>
    <property type="project" value="TreeGrafter"/>
</dbReference>
<dbReference type="AlphaFoldDB" id="A0A7D5I9T1"/>
<dbReference type="PROSITE" id="PS00470">
    <property type="entry name" value="IDH_IMDH"/>
    <property type="match status" value="1"/>
</dbReference>
<comment type="subunit">
    <text evidence="4">Homodimer.</text>
</comment>
<dbReference type="EMBL" id="CP058215">
    <property type="protein sequence ID" value="QLC50642.1"/>
    <property type="molecule type" value="Genomic_DNA"/>
</dbReference>
<dbReference type="Proteomes" id="UP000509594">
    <property type="component" value="Chromosome"/>
</dbReference>
<dbReference type="GeneID" id="55822126"/>
<sequence>MKLAIVEGDGIGKEVIPAAVRVLDALEMDVEKVYLELGYGKWEKTGSAITDQDIEILKSCDCILFGAVTTPPDPNYKSVLLTIRKELDMYANIRPIKPLPCVDCNFEREDFNFVIVRENTEGLYSAIEEIGEDASYTKRIVTRKGSKRIAEYACKLAKSRKNELTIVHKSNVMKSDKLFLDVCRETASEHEVEYSDELVDSMAYKLMVSPEKFDVIVTTNLFGDILSDMSGALVGGLGLLPSANIGTEHAFFEPVHGSAPDIAGEGIANPIAAILSLKMLLEWHGDIMQAGLVEEALESSLNMGVTTPDLGGSFTTEEVTEAIVEHIEIKIRNGSS</sequence>
<evidence type="ECO:0000256" key="10">
    <source>
        <dbReference type="ARBA" id="ARBA00023002"/>
    </source>
</evidence>
<keyword evidence="6" id="KW-0432">Leucine biosynthesis</keyword>